<evidence type="ECO:0000256" key="1">
    <source>
        <dbReference type="SAM" id="MobiDB-lite"/>
    </source>
</evidence>
<evidence type="ECO:0000313" key="3">
    <source>
        <dbReference type="Proteomes" id="UP000283210"/>
    </source>
</evidence>
<gene>
    <name evidence="2" type="ORF">OJAV_G00221350</name>
</gene>
<dbReference type="AlphaFoldDB" id="A0A3S2NU10"/>
<reference evidence="2 3" key="2">
    <citation type="submission" date="2019-01" db="EMBL/GenBank/DDBJ databases">
        <title>A chromosome length genome reference of the Java medaka (oryzias javanicus).</title>
        <authorList>
            <person name="Herpin A."/>
            <person name="Takehana Y."/>
            <person name="Naruse K."/>
            <person name="Ansai S."/>
            <person name="Kawaguchi M."/>
        </authorList>
    </citation>
    <scope>NUCLEOTIDE SEQUENCE [LARGE SCALE GENOMIC DNA]</scope>
    <source>
        <strain evidence="2">RS831</strain>
        <tissue evidence="2">Whole body</tissue>
    </source>
</reference>
<feature type="region of interest" description="Disordered" evidence="1">
    <location>
        <begin position="124"/>
        <end position="145"/>
    </location>
</feature>
<feature type="compositionally biased region" description="Basic residues" evidence="1">
    <location>
        <begin position="66"/>
        <end position="77"/>
    </location>
</feature>
<accession>A0A3S2NU10</accession>
<protein>
    <submittedName>
        <fullName evidence="2">Uncharacterized protein</fullName>
    </submittedName>
</protein>
<sequence length="145" mass="16422">MAASYELNLLSAQNEQQRAKCSSIMYLRHRGSPSTARGGGRVHFFNLNAARHHPERSAALHLRSKDIHRRGGKKKRREGGADTKSSFFKQQKPDSCHVNNYREGHGEELSTGISLRGAMRQRNKGCLRKERLSPETSSKHTAKWI</sequence>
<proteinExistence type="predicted"/>
<name>A0A3S2NU10_ORYJA</name>
<feature type="compositionally biased region" description="Basic and acidic residues" evidence="1">
    <location>
        <begin position="91"/>
        <end position="103"/>
    </location>
</feature>
<organism evidence="2 3">
    <name type="scientific">Oryzias javanicus</name>
    <name type="common">Javanese ricefish</name>
    <name type="synonym">Aplocheilus javanicus</name>
    <dbReference type="NCBI Taxonomy" id="123683"/>
    <lineage>
        <taxon>Eukaryota</taxon>
        <taxon>Metazoa</taxon>
        <taxon>Chordata</taxon>
        <taxon>Craniata</taxon>
        <taxon>Vertebrata</taxon>
        <taxon>Euteleostomi</taxon>
        <taxon>Actinopterygii</taxon>
        <taxon>Neopterygii</taxon>
        <taxon>Teleostei</taxon>
        <taxon>Neoteleostei</taxon>
        <taxon>Acanthomorphata</taxon>
        <taxon>Ovalentaria</taxon>
        <taxon>Atherinomorphae</taxon>
        <taxon>Beloniformes</taxon>
        <taxon>Adrianichthyidae</taxon>
        <taxon>Oryziinae</taxon>
        <taxon>Oryzias</taxon>
    </lineage>
</organism>
<keyword evidence="3" id="KW-1185">Reference proteome</keyword>
<dbReference type="EMBL" id="CM012459">
    <property type="protein sequence ID" value="RVE56456.1"/>
    <property type="molecule type" value="Genomic_DNA"/>
</dbReference>
<reference evidence="2 3" key="1">
    <citation type="submission" date="2018-11" db="EMBL/GenBank/DDBJ databases">
        <authorList>
            <person name="Lopez-Roques C."/>
            <person name="Donnadieu C."/>
            <person name="Bouchez O."/>
            <person name="Klopp C."/>
            <person name="Cabau C."/>
            <person name="Zahm M."/>
        </authorList>
    </citation>
    <scope>NUCLEOTIDE SEQUENCE [LARGE SCALE GENOMIC DNA]</scope>
    <source>
        <strain evidence="2">RS831</strain>
        <tissue evidence="2">Whole body</tissue>
    </source>
</reference>
<evidence type="ECO:0000313" key="2">
    <source>
        <dbReference type="EMBL" id="RVE56456.1"/>
    </source>
</evidence>
<dbReference type="Proteomes" id="UP000283210">
    <property type="component" value="Chromosome 23"/>
</dbReference>
<feature type="region of interest" description="Disordered" evidence="1">
    <location>
        <begin position="64"/>
        <end position="103"/>
    </location>
</feature>